<dbReference type="PANTHER" id="PTHR11161">
    <property type="entry name" value="O-ACYLTRANSFERASE"/>
    <property type="match status" value="1"/>
</dbReference>
<dbReference type="InterPro" id="IPR052728">
    <property type="entry name" value="O2_lipid_transport_reg"/>
</dbReference>
<protein>
    <recommendedName>
        <fullName evidence="4">Acyltransferase 3 domain-containing protein</fullName>
    </recommendedName>
</protein>
<proteinExistence type="predicted"/>
<dbReference type="AlphaFoldDB" id="A0A074ZIK9"/>
<name>A0A074ZIK9_OPIVI</name>
<evidence type="ECO:0008006" key="4">
    <source>
        <dbReference type="Google" id="ProtNLM"/>
    </source>
</evidence>
<keyword evidence="1" id="KW-0812">Transmembrane</keyword>
<dbReference type="KEGG" id="ovi:T265_13916"/>
<dbReference type="Proteomes" id="UP000054324">
    <property type="component" value="Unassembled WGS sequence"/>
</dbReference>
<dbReference type="RefSeq" id="XP_009169421.1">
    <property type="nucleotide sequence ID" value="XM_009171157.1"/>
</dbReference>
<evidence type="ECO:0000313" key="3">
    <source>
        <dbReference type="Proteomes" id="UP000054324"/>
    </source>
</evidence>
<organism evidence="2 3">
    <name type="scientific">Opisthorchis viverrini</name>
    <name type="common">Southeast Asian liver fluke</name>
    <dbReference type="NCBI Taxonomy" id="6198"/>
    <lineage>
        <taxon>Eukaryota</taxon>
        <taxon>Metazoa</taxon>
        <taxon>Spiralia</taxon>
        <taxon>Lophotrochozoa</taxon>
        <taxon>Platyhelminthes</taxon>
        <taxon>Trematoda</taxon>
        <taxon>Digenea</taxon>
        <taxon>Opisthorchiida</taxon>
        <taxon>Opisthorchiata</taxon>
        <taxon>Opisthorchiidae</taxon>
        <taxon>Opisthorchis</taxon>
    </lineage>
</organism>
<keyword evidence="1" id="KW-0472">Membrane</keyword>
<keyword evidence="3" id="KW-1185">Reference proteome</keyword>
<evidence type="ECO:0000256" key="1">
    <source>
        <dbReference type="SAM" id="Phobius"/>
    </source>
</evidence>
<feature type="non-terminal residue" evidence="2">
    <location>
        <position position="555"/>
    </location>
</feature>
<reference evidence="2 3" key="1">
    <citation type="submission" date="2013-11" db="EMBL/GenBank/DDBJ databases">
        <title>Opisthorchis viverrini - life in the bile duct.</title>
        <authorList>
            <person name="Young N.D."/>
            <person name="Nagarajan N."/>
            <person name="Lin S.J."/>
            <person name="Korhonen P.K."/>
            <person name="Jex A.R."/>
            <person name="Hall R.S."/>
            <person name="Safavi-Hemami H."/>
            <person name="Kaewkong W."/>
            <person name="Bertrand D."/>
            <person name="Gao S."/>
            <person name="Seet Q."/>
            <person name="Wongkham S."/>
            <person name="Teh B.T."/>
            <person name="Wongkham C."/>
            <person name="Intapan P.M."/>
            <person name="Maleewong W."/>
            <person name="Yang X."/>
            <person name="Hu M."/>
            <person name="Wang Z."/>
            <person name="Hofmann A."/>
            <person name="Sternberg P.W."/>
            <person name="Tan P."/>
            <person name="Wang J."/>
            <person name="Gasser R.B."/>
        </authorList>
    </citation>
    <scope>NUCLEOTIDE SEQUENCE [LARGE SCALE GENOMIC DNA]</scope>
</reference>
<feature type="transmembrane region" description="Helical" evidence="1">
    <location>
        <begin position="378"/>
        <end position="395"/>
    </location>
</feature>
<feature type="transmembrane region" description="Helical" evidence="1">
    <location>
        <begin position="452"/>
        <end position="471"/>
    </location>
</feature>
<feature type="transmembrane region" description="Helical" evidence="1">
    <location>
        <begin position="517"/>
        <end position="537"/>
    </location>
</feature>
<feature type="transmembrane region" description="Helical" evidence="1">
    <location>
        <begin position="240"/>
        <end position="265"/>
    </location>
</feature>
<evidence type="ECO:0000313" key="2">
    <source>
        <dbReference type="EMBL" id="KER26826.1"/>
    </source>
</evidence>
<feature type="transmembrane region" description="Helical" evidence="1">
    <location>
        <begin position="407"/>
        <end position="432"/>
    </location>
</feature>
<dbReference type="PANTHER" id="PTHR11161:SF0">
    <property type="entry name" value="O-ACYLTRANSFERASE LIKE PROTEIN"/>
    <property type="match status" value="1"/>
</dbReference>
<dbReference type="CTD" id="20328083"/>
<gene>
    <name evidence="2" type="ORF">T265_13916</name>
</gene>
<feature type="transmembrane region" description="Helical" evidence="1">
    <location>
        <begin position="333"/>
        <end position="352"/>
    </location>
</feature>
<dbReference type="EMBL" id="KL596737">
    <property type="protein sequence ID" value="KER26826.1"/>
    <property type="molecule type" value="Genomic_DNA"/>
</dbReference>
<dbReference type="OrthoDB" id="207378at2759"/>
<keyword evidence="1" id="KW-1133">Transmembrane helix</keyword>
<feature type="transmembrane region" description="Helical" evidence="1">
    <location>
        <begin position="491"/>
        <end position="511"/>
    </location>
</feature>
<feature type="transmembrane region" description="Helical" evidence="1">
    <location>
        <begin position="277"/>
        <end position="300"/>
    </location>
</feature>
<feature type="transmembrane region" description="Helical" evidence="1">
    <location>
        <begin position="97"/>
        <end position="125"/>
    </location>
</feature>
<sequence length="555" mass="62290">MSIPEHILPANTTMASRYCTAIFKIPVPVKLPDYLHFGVDVGFCIPRSCNEQHFFKLLDRAWTVKRHSSAVMSRYNVEVDKIATYCHSSPDNLPKDAWFWAAIVSLLGLGIPVVIATALELFIWLRWKHEARNSSRLQNLTFPNSDEAGNVEALMEDSGEQEAQGLLGHEITAISNHADFRAGFLKRRGLPVEVLMTFSLPWNTWKWWTLPWNTWKWWTVSGGHAEGPAHPLAFLDGIRVITMIWIMFGHCIFFSCAVANNLFAYAQENFRRWTFQVIVSATLSVDVFFMMSGLLCVYTALPRFNAVHGVAGRARFWLVFVCHRLLRNVAAGMTFAAGLVISSILATFGIAYKNDYLPGTLSFADNIDTIYIKPYTRWGTYAIGLVLGWIILKQYKSPKRWSFQGMVVFSLVLLSLASVFCLSTLYGLYGYVSQAVNFPSIGVSALYTSMHRPVFILGIAIVCFLCTTGYAPSIQSLLAWTGFRPLARLTYGAYLVHPLVILFLCVGGQSPVIMDNLYLVSLLLAAFPLSYGFAYVLSMMTESPILACEKLFGLR</sequence>
<dbReference type="GeneID" id="20328083"/>
<accession>A0A074ZIK9</accession>